<dbReference type="Pfam" id="PF00117">
    <property type="entry name" value="GATase"/>
    <property type="match status" value="1"/>
</dbReference>
<sequence length="212" mass="23395">MLTAIIDYESGNLHSAHKAFQRMARECDAGDVIVTADADVVARADRIVLPGDGAFPSCMATLKGQSGIYAAMIEAAVEKGRPFLGICVGMQLMASMGREYEDTAGLDWIEGEVTKITPRDPALKVPHMGWNDLIIDHPHPVFDGIKTGDHTYFVHSYHMDVRHNSERLAHVDYAGDVTAVIGRDTMIGMQFHPEKSQTTGLRMIANFLNWRP</sequence>
<dbReference type="GO" id="GO:0016829">
    <property type="term" value="F:lyase activity"/>
    <property type="evidence" value="ECO:0007669"/>
    <property type="project" value="UniProtKB-KW"/>
</dbReference>
<dbReference type="UniPathway" id="UPA00031">
    <property type="reaction ID" value="UER00010"/>
</dbReference>
<evidence type="ECO:0000256" key="7">
    <source>
        <dbReference type="ARBA" id="ARBA00023239"/>
    </source>
</evidence>
<feature type="domain" description="Glutamine amidotransferase" evidence="10">
    <location>
        <begin position="5"/>
        <end position="208"/>
    </location>
</feature>
<evidence type="ECO:0000256" key="6">
    <source>
        <dbReference type="ARBA" id="ARBA00023102"/>
    </source>
</evidence>
<dbReference type="InterPro" id="IPR010139">
    <property type="entry name" value="Imidazole-glycPsynth_HisH"/>
</dbReference>
<dbReference type="SUPFAM" id="SSF52317">
    <property type="entry name" value="Class I glutamine amidotransferase-like"/>
    <property type="match status" value="1"/>
</dbReference>
<protein>
    <recommendedName>
        <fullName evidence="10">Glutamine amidotransferase domain-containing protein</fullName>
    </recommendedName>
</protein>
<keyword evidence="6" id="KW-0368">Histidine biosynthesis</keyword>
<keyword evidence="7" id="KW-0456">Lyase</keyword>
<evidence type="ECO:0000313" key="11">
    <source>
        <dbReference type="EMBL" id="KKN97846.1"/>
    </source>
</evidence>
<evidence type="ECO:0000256" key="2">
    <source>
        <dbReference type="ARBA" id="ARBA00011152"/>
    </source>
</evidence>
<gene>
    <name evidence="11" type="ORF">LCGC14_0153600</name>
</gene>
<comment type="subunit">
    <text evidence="2">Heterodimer of HisH and HisF.</text>
</comment>
<evidence type="ECO:0000256" key="1">
    <source>
        <dbReference type="ARBA" id="ARBA00005091"/>
    </source>
</evidence>
<comment type="catalytic activity">
    <reaction evidence="8">
        <text>5-[(5-phospho-1-deoxy-D-ribulos-1-ylimino)methylamino]-1-(5-phospho-beta-D-ribosyl)imidazole-4-carboxamide + L-glutamine = D-erythro-1-(imidazol-4-yl)glycerol 3-phosphate + 5-amino-1-(5-phospho-beta-D-ribosyl)imidazole-4-carboxamide + L-glutamate + H(+)</text>
        <dbReference type="Rhea" id="RHEA:24793"/>
        <dbReference type="ChEBI" id="CHEBI:15378"/>
        <dbReference type="ChEBI" id="CHEBI:29985"/>
        <dbReference type="ChEBI" id="CHEBI:58278"/>
        <dbReference type="ChEBI" id="CHEBI:58359"/>
        <dbReference type="ChEBI" id="CHEBI:58475"/>
        <dbReference type="ChEBI" id="CHEBI:58525"/>
        <dbReference type="EC" id="4.3.2.10"/>
    </reaction>
</comment>
<name>A0A0F9XFT3_9ZZZZ</name>
<evidence type="ECO:0000256" key="4">
    <source>
        <dbReference type="ARBA" id="ARBA00022801"/>
    </source>
</evidence>
<dbReference type="PANTHER" id="PTHR42701">
    <property type="entry name" value="IMIDAZOLE GLYCEROL PHOSPHATE SYNTHASE SUBUNIT HISH"/>
    <property type="match status" value="1"/>
</dbReference>
<evidence type="ECO:0000256" key="5">
    <source>
        <dbReference type="ARBA" id="ARBA00022962"/>
    </source>
</evidence>
<dbReference type="InterPro" id="IPR029062">
    <property type="entry name" value="Class_I_gatase-like"/>
</dbReference>
<comment type="catalytic activity">
    <reaction evidence="9">
        <text>L-glutamine + H2O = L-glutamate + NH4(+)</text>
        <dbReference type="Rhea" id="RHEA:15889"/>
        <dbReference type="ChEBI" id="CHEBI:15377"/>
        <dbReference type="ChEBI" id="CHEBI:28938"/>
        <dbReference type="ChEBI" id="CHEBI:29985"/>
        <dbReference type="ChEBI" id="CHEBI:58359"/>
        <dbReference type="EC" id="3.5.1.2"/>
    </reaction>
</comment>
<keyword evidence="4" id="KW-0378">Hydrolase</keyword>
<dbReference type="CDD" id="cd01748">
    <property type="entry name" value="GATase1_IGP_Synthase"/>
    <property type="match status" value="1"/>
</dbReference>
<keyword evidence="5" id="KW-0315">Glutamine amidotransferase</keyword>
<dbReference type="PROSITE" id="PS51273">
    <property type="entry name" value="GATASE_TYPE_1"/>
    <property type="match status" value="1"/>
</dbReference>
<dbReference type="HAMAP" id="MF_00278">
    <property type="entry name" value="HisH"/>
    <property type="match status" value="1"/>
</dbReference>
<dbReference type="GO" id="GO:0000107">
    <property type="term" value="F:imidazoleglycerol-phosphate synthase activity"/>
    <property type="evidence" value="ECO:0007669"/>
    <property type="project" value="TreeGrafter"/>
</dbReference>
<dbReference type="PANTHER" id="PTHR42701:SF1">
    <property type="entry name" value="IMIDAZOLE GLYCEROL PHOSPHATE SYNTHASE SUBUNIT HISH"/>
    <property type="match status" value="1"/>
</dbReference>
<dbReference type="Gene3D" id="3.40.50.880">
    <property type="match status" value="1"/>
</dbReference>
<comment type="caution">
    <text evidence="11">The sequence shown here is derived from an EMBL/GenBank/DDBJ whole genome shotgun (WGS) entry which is preliminary data.</text>
</comment>
<dbReference type="GO" id="GO:0000105">
    <property type="term" value="P:L-histidine biosynthetic process"/>
    <property type="evidence" value="ECO:0007669"/>
    <property type="project" value="UniProtKB-UniPathway"/>
</dbReference>
<comment type="pathway">
    <text evidence="1">Amino-acid biosynthesis; L-histidine biosynthesis; L-histidine from 5-phospho-alpha-D-ribose 1-diphosphate: step 5/9.</text>
</comment>
<dbReference type="GO" id="GO:0004359">
    <property type="term" value="F:glutaminase activity"/>
    <property type="evidence" value="ECO:0007669"/>
    <property type="project" value="UniProtKB-EC"/>
</dbReference>
<accession>A0A0F9XFT3</accession>
<dbReference type="NCBIfam" id="TIGR01855">
    <property type="entry name" value="IMP_synth_hisH"/>
    <property type="match status" value="1"/>
</dbReference>
<dbReference type="PIRSF" id="PIRSF000495">
    <property type="entry name" value="Amidotransf_hisH"/>
    <property type="match status" value="1"/>
</dbReference>
<dbReference type="AlphaFoldDB" id="A0A0F9XFT3"/>
<evidence type="ECO:0000256" key="9">
    <source>
        <dbReference type="ARBA" id="ARBA00049534"/>
    </source>
</evidence>
<proteinExistence type="inferred from homology"/>
<evidence type="ECO:0000256" key="8">
    <source>
        <dbReference type="ARBA" id="ARBA00047838"/>
    </source>
</evidence>
<dbReference type="EMBL" id="LAZR01000055">
    <property type="protein sequence ID" value="KKN97846.1"/>
    <property type="molecule type" value="Genomic_DNA"/>
</dbReference>
<reference evidence="11" key="1">
    <citation type="journal article" date="2015" name="Nature">
        <title>Complex archaea that bridge the gap between prokaryotes and eukaryotes.</title>
        <authorList>
            <person name="Spang A."/>
            <person name="Saw J.H."/>
            <person name="Jorgensen S.L."/>
            <person name="Zaremba-Niedzwiedzka K."/>
            <person name="Martijn J."/>
            <person name="Lind A.E."/>
            <person name="van Eijk R."/>
            <person name="Schleper C."/>
            <person name="Guy L."/>
            <person name="Ettema T.J."/>
        </authorList>
    </citation>
    <scope>NUCLEOTIDE SEQUENCE</scope>
</reference>
<evidence type="ECO:0000256" key="3">
    <source>
        <dbReference type="ARBA" id="ARBA00022605"/>
    </source>
</evidence>
<dbReference type="InterPro" id="IPR017926">
    <property type="entry name" value="GATASE"/>
</dbReference>
<keyword evidence="3" id="KW-0028">Amino-acid biosynthesis</keyword>
<organism evidence="11">
    <name type="scientific">marine sediment metagenome</name>
    <dbReference type="NCBI Taxonomy" id="412755"/>
    <lineage>
        <taxon>unclassified sequences</taxon>
        <taxon>metagenomes</taxon>
        <taxon>ecological metagenomes</taxon>
    </lineage>
</organism>
<evidence type="ECO:0000259" key="10">
    <source>
        <dbReference type="Pfam" id="PF00117"/>
    </source>
</evidence>